<comment type="function">
    <text evidence="2">Catalyzes the first step of the osmoprotectant glycine betaine synthesis.</text>
</comment>
<dbReference type="SUPFAM" id="SSF50022">
    <property type="entry name" value="ISP domain"/>
    <property type="match status" value="1"/>
</dbReference>
<keyword evidence="9" id="KW-0560">Oxidoreductase</keyword>
<evidence type="ECO:0000256" key="9">
    <source>
        <dbReference type="ARBA" id="ARBA00023002"/>
    </source>
</evidence>
<keyword evidence="11" id="KW-0411">Iron-sulfur</keyword>
<name>A0AA38X719_9EURO</name>
<organism evidence="14 15">
    <name type="scientific">Cladophialophora chaetospira</name>
    <dbReference type="NCBI Taxonomy" id="386627"/>
    <lineage>
        <taxon>Eukaryota</taxon>
        <taxon>Fungi</taxon>
        <taxon>Dikarya</taxon>
        <taxon>Ascomycota</taxon>
        <taxon>Pezizomycotina</taxon>
        <taxon>Eurotiomycetes</taxon>
        <taxon>Chaetothyriomycetidae</taxon>
        <taxon>Chaetothyriales</taxon>
        <taxon>Herpotrichiellaceae</taxon>
        <taxon>Cladophialophora</taxon>
    </lineage>
</organism>
<sequence length="407" mass="47096">MGSLDMNDPACDVGNKGSPVNTLPASWYREEGFYELERRAIFSKQWMCVTHELRVKEIGELVNFEIAGYKFFVVRDRQKELKAFLNICRHRAYPLIEKNAGEGGKVSILAWWSYGLSGNLAKAPRFETVENFDKTKYSLFPVHLRLDRLGFVWVNLDSDNPPTVPWEDHFDGVDKQPRQKDFSMEDFTFDHAWELEGEYNWKAMADNYNECYHCTTAHPGILATTKLDTYDVKGIKGFIEHYSEPLDSVEHKYGVQPTYFFPNAAILISDGITYLTRFAPKSATSLKLEYEVYRHKDCTQEDFDTMNPFFKQVETEDVGLCNAVQRNLNMDTYIKGPLHPHNEKGVIYFKNLVKEVLYQHVEEEHKAGRKIFPARRSDDNNEEIAEEEAFCRLACDGNSGPKTVPQW</sequence>
<evidence type="ECO:0000313" key="14">
    <source>
        <dbReference type="EMBL" id="KAJ9608042.1"/>
    </source>
</evidence>
<dbReference type="Pfam" id="PF00355">
    <property type="entry name" value="Rieske"/>
    <property type="match status" value="1"/>
</dbReference>
<proteinExistence type="inferred from homology"/>
<dbReference type="PANTHER" id="PTHR43756">
    <property type="entry name" value="CHOLINE MONOOXYGENASE, CHLOROPLASTIC"/>
    <property type="match status" value="1"/>
</dbReference>
<dbReference type="CDD" id="cd00680">
    <property type="entry name" value="RHO_alpha_C"/>
    <property type="match status" value="1"/>
</dbReference>
<evidence type="ECO:0000256" key="4">
    <source>
        <dbReference type="ARBA" id="ARBA00010848"/>
    </source>
</evidence>
<dbReference type="Gene3D" id="2.102.10.10">
    <property type="entry name" value="Rieske [2Fe-2S] iron-sulphur domain"/>
    <property type="match status" value="1"/>
</dbReference>
<feature type="domain" description="Rieske" evidence="13">
    <location>
        <begin position="46"/>
        <end position="132"/>
    </location>
</feature>
<dbReference type="CDD" id="cd03469">
    <property type="entry name" value="Rieske_RO_Alpha_N"/>
    <property type="match status" value="1"/>
</dbReference>
<comment type="pathway">
    <text evidence="3">Amine and polyamine biosynthesis; betaine biosynthesis via choline pathway; betaine aldehyde from choline (monooxygenase route): step 1/1.</text>
</comment>
<keyword evidence="7" id="KW-0001">2Fe-2S</keyword>
<protein>
    <recommendedName>
        <fullName evidence="6">Choline monooxygenase, chloroplastic</fullName>
        <ecNumber evidence="5">1.14.15.7</ecNumber>
    </recommendedName>
</protein>
<gene>
    <name evidence="14" type="ORF">H2200_007030</name>
</gene>
<dbReference type="PRINTS" id="PR00090">
    <property type="entry name" value="RNGDIOXGNASE"/>
</dbReference>
<dbReference type="InterPro" id="IPR017941">
    <property type="entry name" value="Rieske_2Fe-2S"/>
</dbReference>
<dbReference type="InterPro" id="IPR001663">
    <property type="entry name" value="Rng_hydr_dOase-A"/>
</dbReference>
<dbReference type="Proteomes" id="UP001172673">
    <property type="component" value="Unassembled WGS sequence"/>
</dbReference>
<keyword evidence="10" id="KW-0408">Iron</keyword>
<dbReference type="GO" id="GO:0005506">
    <property type="term" value="F:iron ion binding"/>
    <property type="evidence" value="ECO:0007669"/>
    <property type="project" value="InterPro"/>
</dbReference>
<evidence type="ECO:0000256" key="6">
    <source>
        <dbReference type="ARBA" id="ARBA00014931"/>
    </source>
</evidence>
<dbReference type="SUPFAM" id="SSF55961">
    <property type="entry name" value="Bet v1-like"/>
    <property type="match status" value="1"/>
</dbReference>
<evidence type="ECO:0000256" key="1">
    <source>
        <dbReference type="ARBA" id="ARBA00001962"/>
    </source>
</evidence>
<accession>A0AA38X719</accession>
<evidence type="ECO:0000256" key="3">
    <source>
        <dbReference type="ARBA" id="ARBA00004866"/>
    </source>
</evidence>
<dbReference type="InterPro" id="IPR036922">
    <property type="entry name" value="Rieske_2Fe-2S_sf"/>
</dbReference>
<comment type="catalytic activity">
    <reaction evidence="12">
        <text>choline + 2 reduced [2Fe-2S]-[ferredoxin] + O2 + 2 H(+) = betaine aldehyde hydrate + 2 oxidized [2Fe-2S]-[ferredoxin] + H2O</text>
        <dbReference type="Rhea" id="RHEA:17769"/>
        <dbReference type="Rhea" id="RHEA-COMP:10000"/>
        <dbReference type="Rhea" id="RHEA-COMP:10001"/>
        <dbReference type="ChEBI" id="CHEBI:15354"/>
        <dbReference type="ChEBI" id="CHEBI:15377"/>
        <dbReference type="ChEBI" id="CHEBI:15378"/>
        <dbReference type="ChEBI" id="CHEBI:15379"/>
        <dbReference type="ChEBI" id="CHEBI:15870"/>
        <dbReference type="ChEBI" id="CHEBI:33737"/>
        <dbReference type="ChEBI" id="CHEBI:33738"/>
        <dbReference type="EC" id="1.14.15.7"/>
    </reaction>
</comment>
<comment type="similarity">
    <text evidence="4">Belongs to the choline monooxygenase family.</text>
</comment>
<dbReference type="InterPro" id="IPR015879">
    <property type="entry name" value="Ring_hydroxy_dOase_asu_C_dom"/>
</dbReference>
<dbReference type="GO" id="GO:0051537">
    <property type="term" value="F:2 iron, 2 sulfur cluster binding"/>
    <property type="evidence" value="ECO:0007669"/>
    <property type="project" value="UniProtKB-KW"/>
</dbReference>
<keyword evidence="15" id="KW-1185">Reference proteome</keyword>
<dbReference type="AlphaFoldDB" id="A0AA38X719"/>
<evidence type="ECO:0000256" key="2">
    <source>
        <dbReference type="ARBA" id="ARBA00002149"/>
    </source>
</evidence>
<evidence type="ECO:0000256" key="11">
    <source>
        <dbReference type="ARBA" id="ARBA00023014"/>
    </source>
</evidence>
<dbReference type="Pfam" id="PF00848">
    <property type="entry name" value="Ring_hydroxyl_A"/>
    <property type="match status" value="2"/>
</dbReference>
<evidence type="ECO:0000256" key="12">
    <source>
        <dbReference type="ARBA" id="ARBA00049097"/>
    </source>
</evidence>
<evidence type="ECO:0000256" key="10">
    <source>
        <dbReference type="ARBA" id="ARBA00023004"/>
    </source>
</evidence>
<evidence type="ECO:0000313" key="15">
    <source>
        <dbReference type="Proteomes" id="UP001172673"/>
    </source>
</evidence>
<dbReference type="PANTHER" id="PTHR43756:SF5">
    <property type="entry name" value="CHOLINE MONOOXYGENASE, CHLOROPLASTIC"/>
    <property type="match status" value="1"/>
</dbReference>
<dbReference type="EC" id="1.14.15.7" evidence="5"/>
<evidence type="ECO:0000259" key="13">
    <source>
        <dbReference type="PROSITE" id="PS51296"/>
    </source>
</evidence>
<dbReference type="Gene3D" id="3.90.380.10">
    <property type="entry name" value="Naphthalene 1,2-dioxygenase Alpha Subunit, Chain A, domain 1"/>
    <property type="match status" value="2"/>
</dbReference>
<evidence type="ECO:0000256" key="5">
    <source>
        <dbReference type="ARBA" id="ARBA00012763"/>
    </source>
</evidence>
<comment type="cofactor">
    <cofactor evidence="1">
        <name>Fe cation</name>
        <dbReference type="ChEBI" id="CHEBI:24875"/>
    </cofactor>
</comment>
<evidence type="ECO:0000256" key="7">
    <source>
        <dbReference type="ARBA" id="ARBA00022714"/>
    </source>
</evidence>
<evidence type="ECO:0000256" key="8">
    <source>
        <dbReference type="ARBA" id="ARBA00022723"/>
    </source>
</evidence>
<comment type="caution">
    <text evidence="14">The sequence shown here is derived from an EMBL/GenBank/DDBJ whole genome shotgun (WGS) entry which is preliminary data.</text>
</comment>
<dbReference type="EMBL" id="JAPDRK010000010">
    <property type="protein sequence ID" value="KAJ9608042.1"/>
    <property type="molecule type" value="Genomic_DNA"/>
</dbReference>
<dbReference type="PROSITE" id="PS51296">
    <property type="entry name" value="RIESKE"/>
    <property type="match status" value="1"/>
</dbReference>
<reference evidence="14" key="1">
    <citation type="submission" date="2022-10" db="EMBL/GenBank/DDBJ databases">
        <title>Culturing micro-colonial fungi from biological soil crusts in the Mojave desert and describing Neophaeococcomyces mojavensis, and introducing the new genera and species Taxawa tesnikishii.</title>
        <authorList>
            <person name="Kurbessoian T."/>
            <person name="Stajich J.E."/>
        </authorList>
    </citation>
    <scope>NUCLEOTIDE SEQUENCE</scope>
    <source>
        <strain evidence="14">TK_41</strain>
    </source>
</reference>
<keyword evidence="8" id="KW-0479">Metal-binding</keyword>
<dbReference type="GO" id="GO:0019133">
    <property type="term" value="F:choline monooxygenase activity"/>
    <property type="evidence" value="ECO:0007669"/>
    <property type="project" value="UniProtKB-EC"/>
</dbReference>